<proteinExistence type="predicted"/>
<evidence type="ECO:0000259" key="2">
    <source>
        <dbReference type="Pfam" id="PF07486"/>
    </source>
</evidence>
<dbReference type="Pfam" id="PF07486">
    <property type="entry name" value="Hydrolase_2"/>
    <property type="match status" value="1"/>
</dbReference>
<dbReference type="EMBL" id="JAUSVV010000023">
    <property type="protein sequence ID" value="MDQ0445225.1"/>
    <property type="molecule type" value="Genomic_DNA"/>
</dbReference>
<organism evidence="3 4">
    <name type="scientific">Methylobacterium persicinum</name>
    <dbReference type="NCBI Taxonomy" id="374426"/>
    <lineage>
        <taxon>Bacteria</taxon>
        <taxon>Pseudomonadati</taxon>
        <taxon>Pseudomonadota</taxon>
        <taxon>Alphaproteobacteria</taxon>
        <taxon>Hyphomicrobiales</taxon>
        <taxon>Methylobacteriaceae</taxon>
        <taxon>Methylobacterium</taxon>
    </lineage>
</organism>
<feature type="compositionally biased region" description="Polar residues" evidence="1">
    <location>
        <begin position="663"/>
        <end position="678"/>
    </location>
</feature>
<evidence type="ECO:0000313" key="4">
    <source>
        <dbReference type="Proteomes" id="UP001236369"/>
    </source>
</evidence>
<feature type="region of interest" description="Disordered" evidence="1">
    <location>
        <begin position="657"/>
        <end position="678"/>
    </location>
</feature>
<dbReference type="RefSeq" id="WP_238248715.1">
    <property type="nucleotide sequence ID" value="NZ_BPQX01000021.1"/>
</dbReference>
<feature type="domain" description="Cell wall hydrolase SleB" evidence="2">
    <location>
        <begin position="24"/>
        <end position="139"/>
    </location>
</feature>
<dbReference type="Proteomes" id="UP001236369">
    <property type="component" value="Unassembled WGS sequence"/>
</dbReference>
<reference evidence="3 4" key="1">
    <citation type="submission" date="2023-07" db="EMBL/GenBank/DDBJ databases">
        <title>Genomic Encyclopedia of Type Strains, Phase IV (KMG-IV): sequencing the most valuable type-strain genomes for metagenomic binning, comparative biology and taxonomic classification.</title>
        <authorList>
            <person name="Goeker M."/>
        </authorList>
    </citation>
    <scope>NUCLEOTIDE SEQUENCE [LARGE SCALE GENOMIC DNA]</scope>
    <source>
        <strain evidence="3 4">DSM 19562</strain>
    </source>
</reference>
<accession>A0ABU0HU24</accession>
<evidence type="ECO:0000256" key="1">
    <source>
        <dbReference type="SAM" id="MobiDB-lite"/>
    </source>
</evidence>
<keyword evidence="4" id="KW-1185">Reference proteome</keyword>
<gene>
    <name evidence="3" type="ORF">QO016_004752</name>
</gene>
<dbReference type="InterPro" id="IPR042047">
    <property type="entry name" value="SleB_dom1"/>
</dbReference>
<dbReference type="Gene3D" id="1.10.10.2520">
    <property type="entry name" value="Cell wall hydrolase SleB, domain 1"/>
    <property type="match status" value="1"/>
</dbReference>
<comment type="caution">
    <text evidence="3">The sequence shown here is derived from an EMBL/GenBank/DDBJ whole genome shotgun (WGS) entry which is preliminary data.</text>
</comment>
<evidence type="ECO:0000313" key="3">
    <source>
        <dbReference type="EMBL" id="MDQ0445225.1"/>
    </source>
</evidence>
<name>A0ABU0HU24_9HYPH</name>
<sequence length="873" mass="87885">MPDSDVSNADRDLAVRTMMGEAQGQGDAGLAAVGHVIMNRAASGKYGGNNVADVVLAPNQFEPWTTRKQELLSYSPKDPKYQRAQAIFDQIVSGEMPDITDGSTHFLNAKVVRERGNYGGALPKWTAGGGQDIGDHTFYKPNGAVRRQPPTITATGGKAPDAAGASWDDVLGDAAKNAPTGTSVTLKPQGGATADDLWNEITKNAERNVPKAGAAPATADATKPVAPAGPVGTVGDAAGQAFINGIPVLGPAVMGGVDRAAAAIRSYRDGTPYADELAKVQAFGKATGDAYPVTSTAAGLAGGVASMMPVGATALGARALGITGENLLTRGVAGGLTGGLVGAADAGVRGENVGASGGMGAVLGGAGPAVGKVVGAGAGAVVNKLGEYLTPAAPGVSGPAGKLLSNMVAADGADAVRNRLMALGGHGMLAEAGPSLEGAAAGLIPKPGEAKSILTNAVRERAAGANARLNEDVRGAIGPAEDPVRVTAEILALRKAQDAKNYTSALTNAPDVDVSGLVQTIDGMLKTAEGGQKTALTTLRGRLVKGEAKAAVPGSPTGLLDASGQPIMGANTPASPMKLQTSAENLHNIKGELDAVINHGAPGLGVEQGAVARTQGALKKTRGELNAALEDQVPGYAEANKASAALAKRAEAVETGTGVLGSGKTTPTPEALSDTLNAMSPGERIALAKGTRGEIERLLGVKVNDLTALKQALQGEGGWNTAKLGAIFGTDETGRLVNAVAREATFADTTNKLLQNSQTANRLGGAKLIEDKVGGGIDLKGSTPTGLLLAGGKAALGKIGGVLTKTDNTRRDAEIARVLSARGPERDTLLNALTNRGASLEKTNRLAAFLAQRSDRGSNLLIQGTTPAYARSR</sequence>
<dbReference type="InterPro" id="IPR011105">
    <property type="entry name" value="Cell_wall_hydrolase_SleB"/>
</dbReference>
<protein>
    <recommendedName>
        <fullName evidence="2">Cell wall hydrolase SleB domain-containing protein</fullName>
    </recommendedName>
</protein>